<dbReference type="SMART" id="SM00060">
    <property type="entry name" value="FN3"/>
    <property type="match status" value="2"/>
</dbReference>
<gene>
    <name evidence="6" type="ORF">ABII15_14950</name>
</gene>
<dbReference type="InterPro" id="IPR013783">
    <property type="entry name" value="Ig-like_fold"/>
</dbReference>
<feature type="domain" description="Fibronectin type-III" evidence="5">
    <location>
        <begin position="156"/>
        <end position="246"/>
    </location>
</feature>
<keyword evidence="4" id="KW-0732">Signal</keyword>
<name>A0AAU8IS32_9ACTN</name>
<dbReference type="PANTHER" id="PTHR46708:SF2">
    <property type="entry name" value="FIBRONECTIN TYPE-III DOMAIN-CONTAINING PROTEIN"/>
    <property type="match status" value="1"/>
</dbReference>
<sequence>MLRRTAIAVSLALPMAVLSPAATQSARAADTPAAQPPPAACAGMTTPVADDENHASIRLDGPEQDAEFAVDEHGKITLNGVLHKQAAMVDLAVGRTTTTDFTLGPPPDGVAAWASSWTTTLRPGQIGKNLVCVRADREPKRHARILRSVTVVDRIAPSDVTGLTVGGITDTSAKVTWHAATDNYGLAGYDISIDGGAPHRTDTATRSYSVTGLKPTTGHTVSVVAVDLAGNRSKTPATASFTTLAPPKPPDPDAELSFAPEEGGALATWHPKIADGLTYRAYLDGEQIDTFPVDQYCQNADGTPADPCTEKSTIGYPIEPLEEATPYTFRVQEVAADGTAGRSFTGGFTTKTVDPEVDPAATQVLASESSQCAVRGGDFYLTQGVRAKVTVPAGATQIFDGCYKAADAGCVHDYLPPSGEKVMKCSDDVTKLIYSVAPAGRGPVISTVGDTPTLAAAGAGLAEPITWCVETACAEVIAEAEAIVAAAAEATAVGAATAWVVAAIEGIGIGIVLGVLLAVLFPSELGIDGVTEYPIHHDTDFDTFEDWGLNHGEWYNSLKIYAEVIKTTKTVTARDGLPFAWDNAADSQLKHTIDQACRAQRGTTGSAGCDEDVVVYVPGGTNYKGRVMDRTGTHIVQAMGDGGYPDPIGRAAWYYPGRSQGGQAARGAGYRRNWYYTNPKFKPNDCDGHVVGGGQTCDEFPFFSTDQAVDLSGLTASVRLVPTTESLPQAQDISSFYGKCKVTDKTKFVVLPVKPWVAAKAPSFGFRINAGGASMCMSPTAP</sequence>
<evidence type="ECO:0000256" key="3">
    <source>
        <dbReference type="ARBA" id="ARBA00023326"/>
    </source>
</evidence>
<dbReference type="EMBL" id="CP159534">
    <property type="protein sequence ID" value="XCJ71193.1"/>
    <property type="molecule type" value="Genomic_DNA"/>
</dbReference>
<dbReference type="InterPro" id="IPR050991">
    <property type="entry name" value="ECM_Regulatory_Proteins"/>
</dbReference>
<organism evidence="6">
    <name type="scientific">Streptomyces tabacisoli</name>
    <dbReference type="NCBI Taxonomy" id="3156398"/>
    <lineage>
        <taxon>Bacteria</taxon>
        <taxon>Bacillati</taxon>
        <taxon>Actinomycetota</taxon>
        <taxon>Actinomycetes</taxon>
        <taxon>Kitasatosporales</taxon>
        <taxon>Streptomycetaceae</taxon>
        <taxon>Streptomyces</taxon>
    </lineage>
</organism>
<dbReference type="KEGG" id="stac:ABII15_14950"/>
<dbReference type="GO" id="GO:0016798">
    <property type="term" value="F:hydrolase activity, acting on glycosyl bonds"/>
    <property type="evidence" value="ECO:0007669"/>
    <property type="project" value="UniProtKB-KW"/>
</dbReference>
<dbReference type="InterPro" id="IPR029476">
    <property type="entry name" value="DNase_NucA_NucB"/>
</dbReference>
<dbReference type="Gene3D" id="2.60.40.10">
    <property type="entry name" value="Immunoglobulins"/>
    <property type="match status" value="1"/>
</dbReference>
<feature type="chain" id="PRO_5043650193" evidence="4">
    <location>
        <begin position="29"/>
        <end position="782"/>
    </location>
</feature>
<accession>A0AAU8IS32</accession>
<protein>
    <submittedName>
        <fullName evidence="6">Fibronectin type III domain-containing protein</fullName>
    </submittedName>
</protein>
<evidence type="ECO:0000256" key="2">
    <source>
        <dbReference type="ARBA" id="ARBA00023295"/>
    </source>
</evidence>
<dbReference type="CDD" id="cd00063">
    <property type="entry name" value="FN3"/>
    <property type="match status" value="1"/>
</dbReference>
<dbReference type="InterPro" id="IPR003961">
    <property type="entry name" value="FN3_dom"/>
</dbReference>
<evidence type="ECO:0000256" key="1">
    <source>
        <dbReference type="ARBA" id="ARBA00022737"/>
    </source>
</evidence>
<keyword evidence="2" id="KW-0378">Hydrolase</keyword>
<dbReference type="SUPFAM" id="SSF49265">
    <property type="entry name" value="Fibronectin type III"/>
    <property type="match status" value="1"/>
</dbReference>
<dbReference type="PANTHER" id="PTHR46708">
    <property type="entry name" value="TENASCIN"/>
    <property type="match status" value="1"/>
</dbReference>
<evidence type="ECO:0000259" key="5">
    <source>
        <dbReference type="PROSITE" id="PS50853"/>
    </source>
</evidence>
<reference evidence="6" key="1">
    <citation type="submission" date="2024-06" db="EMBL/GenBank/DDBJ databases">
        <title>Streptomyces sp. strain HUAS MG91 genome sequences.</title>
        <authorList>
            <person name="Mo P."/>
        </authorList>
    </citation>
    <scope>NUCLEOTIDE SEQUENCE</scope>
    <source>
        <strain evidence="6">HUAS MG91</strain>
    </source>
</reference>
<dbReference type="RefSeq" id="WP_353942820.1">
    <property type="nucleotide sequence ID" value="NZ_CP159534.1"/>
</dbReference>
<dbReference type="PROSITE" id="PS50853">
    <property type="entry name" value="FN3"/>
    <property type="match status" value="1"/>
</dbReference>
<feature type="signal peptide" evidence="4">
    <location>
        <begin position="1"/>
        <end position="28"/>
    </location>
</feature>
<evidence type="ECO:0000256" key="4">
    <source>
        <dbReference type="SAM" id="SignalP"/>
    </source>
</evidence>
<keyword evidence="3" id="KW-0119">Carbohydrate metabolism</keyword>
<keyword evidence="3" id="KW-0624">Polysaccharide degradation</keyword>
<dbReference type="Pfam" id="PF00041">
    <property type="entry name" value="fn3"/>
    <property type="match status" value="1"/>
</dbReference>
<dbReference type="Pfam" id="PF14040">
    <property type="entry name" value="DNase_NucA_NucB"/>
    <property type="match status" value="1"/>
</dbReference>
<dbReference type="AlphaFoldDB" id="A0AAU8IS32"/>
<proteinExistence type="predicted"/>
<dbReference type="GO" id="GO:0000272">
    <property type="term" value="P:polysaccharide catabolic process"/>
    <property type="evidence" value="ECO:0007669"/>
    <property type="project" value="UniProtKB-KW"/>
</dbReference>
<keyword evidence="2" id="KW-0326">Glycosidase</keyword>
<evidence type="ECO:0000313" key="6">
    <source>
        <dbReference type="EMBL" id="XCJ71193.1"/>
    </source>
</evidence>
<dbReference type="InterPro" id="IPR036116">
    <property type="entry name" value="FN3_sf"/>
</dbReference>
<keyword evidence="1" id="KW-0677">Repeat</keyword>